<comment type="caution">
    <text evidence="6">The sequence shown here is derived from an EMBL/GenBank/DDBJ whole genome shotgun (WGS) entry which is preliminary data.</text>
</comment>
<accession>A0A0K9GQL8</accession>
<dbReference type="Gene3D" id="1.20.1740.10">
    <property type="entry name" value="Amino acid/polyamine transporter I"/>
    <property type="match status" value="1"/>
</dbReference>
<keyword evidence="3 5" id="KW-1133">Transmembrane helix</keyword>
<feature type="transmembrane region" description="Helical" evidence="5">
    <location>
        <begin position="134"/>
        <end position="152"/>
    </location>
</feature>
<dbReference type="OrthoDB" id="9804700at2"/>
<feature type="transmembrane region" description="Helical" evidence="5">
    <location>
        <begin position="363"/>
        <end position="385"/>
    </location>
</feature>
<feature type="transmembrane region" description="Helical" evidence="5">
    <location>
        <begin position="338"/>
        <end position="357"/>
    </location>
</feature>
<dbReference type="PATRIC" id="fig|1679170.3.peg.543"/>
<dbReference type="GO" id="GO:0022857">
    <property type="term" value="F:transmembrane transporter activity"/>
    <property type="evidence" value="ECO:0007669"/>
    <property type="project" value="InterPro"/>
</dbReference>
<dbReference type="PANTHER" id="PTHR47547">
    <property type="match status" value="1"/>
</dbReference>
<sequence length="523" mass="56867">MNQEQYLKKRMGFWSLTALSLGGIIGSSWLFGPWAAAKLAGPAAIMSWALGAIAITLIALIYAELGRVKPETGGLGRYPLYSNGKMLATVTSYSIWLGYCATAPVESAGVIQYANQFWPGLYDLTTEQLTTTGILASTVLMVFFVVFNYFGVKLFAITNTVITTIKFVVPVLTIIAFFMTGFHAENFTSQGFAPYGIGAGLSAILTSGIFFAYTGFGNVVMMSGEVVNPRRNIPLALITSLVVAAILYVLLQIVFIGAVPPEMLVNGWSGIKFDSPFANLALMANMVWLSWIITADAMVSPTGSALTYTAGTSRHVFGMAKSGFLPAFFGTINKRFGVPTRALALNFFIGLLFLFPLKSWTAIVAIVGAIGIFKYASACVTVMVFRKVGLTKDKGLPGMHIIAPAAFVFATLLIYWTNWSRVHLAITGLIIGIVAYLITHFIKKYSSIEILGGIYLVIYILLLVLMSYLGDFGGNGIIPEPFMSIVTAILGFIFYNFAVYNGVWYMRKKGNIEELQESISNLK</sequence>
<feature type="transmembrane region" description="Helical" evidence="5">
    <location>
        <begin position="164"/>
        <end position="184"/>
    </location>
</feature>
<name>A0A0K9GQL8_9BACI</name>
<dbReference type="PIRSF" id="PIRSF006060">
    <property type="entry name" value="AA_transporter"/>
    <property type="match status" value="1"/>
</dbReference>
<dbReference type="STRING" id="1679170.AC625_02680"/>
<organism evidence="6 7">
    <name type="scientific">Peribacillus loiseleuriae</name>
    <dbReference type="NCBI Taxonomy" id="1679170"/>
    <lineage>
        <taxon>Bacteria</taxon>
        <taxon>Bacillati</taxon>
        <taxon>Bacillota</taxon>
        <taxon>Bacilli</taxon>
        <taxon>Bacillales</taxon>
        <taxon>Bacillaceae</taxon>
        <taxon>Peribacillus</taxon>
    </lineage>
</organism>
<feature type="transmembrane region" description="Helical" evidence="5">
    <location>
        <begin position="450"/>
        <end position="470"/>
    </location>
</feature>
<feature type="transmembrane region" description="Helical" evidence="5">
    <location>
        <begin position="86"/>
        <end position="114"/>
    </location>
</feature>
<dbReference type="Proteomes" id="UP000037146">
    <property type="component" value="Unassembled WGS sequence"/>
</dbReference>
<feature type="transmembrane region" description="Helical" evidence="5">
    <location>
        <begin position="43"/>
        <end position="65"/>
    </location>
</feature>
<keyword evidence="7" id="KW-1185">Reference proteome</keyword>
<evidence type="ECO:0000256" key="3">
    <source>
        <dbReference type="ARBA" id="ARBA00022989"/>
    </source>
</evidence>
<dbReference type="RefSeq" id="WP_049679878.1">
    <property type="nucleotide sequence ID" value="NZ_LFZW01000001.1"/>
</dbReference>
<comment type="subcellular location">
    <subcellularLocation>
        <location evidence="1">Membrane</location>
        <topology evidence="1">Multi-pass membrane protein</topology>
    </subcellularLocation>
</comment>
<feature type="transmembrane region" description="Helical" evidence="5">
    <location>
        <begin position="482"/>
        <end position="503"/>
    </location>
</feature>
<evidence type="ECO:0000256" key="4">
    <source>
        <dbReference type="ARBA" id="ARBA00023136"/>
    </source>
</evidence>
<feature type="transmembrane region" description="Helical" evidence="5">
    <location>
        <begin position="12"/>
        <end position="31"/>
    </location>
</feature>
<feature type="transmembrane region" description="Helical" evidence="5">
    <location>
        <begin position="422"/>
        <end position="438"/>
    </location>
</feature>
<dbReference type="AlphaFoldDB" id="A0A0K9GQL8"/>
<protein>
    <submittedName>
        <fullName evidence="6">Amino acid permease</fullName>
    </submittedName>
</protein>
<dbReference type="InterPro" id="IPR052962">
    <property type="entry name" value="AA_Transporter_AGT"/>
</dbReference>
<evidence type="ECO:0000313" key="7">
    <source>
        <dbReference type="Proteomes" id="UP000037146"/>
    </source>
</evidence>
<reference evidence="7" key="1">
    <citation type="submission" date="2015-07" db="EMBL/GenBank/DDBJ databases">
        <title>Genome sequencing project for genomic taxonomy and phylogenomics of Bacillus-like bacteria.</title>
        <authorList>
            <person name="Liu B."/>
            <person name="Wang J."/>
            <person name="Zhu Y."/>
            <person name="Liu G."/>
            <person name="Chen Q."/>
            <person name="Chen Z."/>
            <person name="Lan J."/>
            <person name="Che J."/>
            <person name="Ge C."/>
            <person name="Shi H."/>
            <person name="Pan Z."/>
            <person name="Liu X."/>
        </authorList>
    </citation>
    <scope>NUCLEOTIDE SEQUENCE [LARGE SCALE GENOMIC DNA]</scope>
    <source>
        <strain evidence="7">FJAT-27997</strain>
    </source>
</reference>
<keyword evidence="2 5" id="KW-0812">Transmembrane</keyword>
<evidence type="ECO:0000313" key="6">
    <source>
        <dbReference type="EMBL" id="KMY48552.1"/>
    </source>
</evidence>
<gene>
    <name evidence="6" type="ORF">AC625_02680</name>
</gene>
<dbReference type="Pfam" id="PF13520">
    <property type="entry name" value="AA_permease_2"/>
    <property type="match status" value="1"/>
</dbReference>
<dbReference type="GO" id="GO:0016020">
    <property type="term" value="C:membrane"/>
    <property type="evidence" value="ECO:0007669"/>
    <property type="project" value="UniProtKB-SubCell"/>
</dbReference>
<evidence type="ECO:0000256" key="5">
    <source>
        <dbReference type="SAM" id="Phobius"/>
    </source>
</evidence>
<dbReference type="InterPro" id="IPR002293">
    <property type="entry name" value="AA/rel_permease1"/>
</dbReference>
<proteinExistence type="predicted"/>
<feature type="transmembrane region" description="Helical" evidence="5">
    <location>
        <begin position="397"/>
        <end position="416"/>
    </location>
</feature>
<keyword evidence="4 5" id="KW-0472">Membrane</keyword>
<feature type="transmembrane region" description="Helical" evidence="5">
    <location>
        <begin position="233"/>
        <end position="257"/>
    </location>
</feature>
<dbReference type="EMBL" id="LFZW01000001">
    <property type="protein sequence ID" value="KMY48552.1"/>
    <property type="molecule type" value="Genomic_DNA"/>
</dbReference>
<feature type="transmembrane region" description="Helical" evidence="5">
    <location>
        <begin position="196"/>
        <end position="221"/>
    </location>
</feature>
<dbReference type="PANTHER" id="PTHR47547:SF1">
    <property type="entry name" value="ASPARTATE-PROTON SYMPORTER"/>
    <property type="match status" value="1"/>
</dbReference>
<evidence type="ECO:0000256" key="1">
    <source>
        <dbReference type="ARBA" id="ARBA00004141"/>
    </source>
</evidence>
<evidence type="ECO:0000256" key="2">
    <source>
        <dbReference type="ARBA" id="ARBA00022692"/>
    </source>
</evidence>
<feature type="transmembrane region" description="Helical" evidence="5">
    <location>
        <begin position="277"/>
        <end position="299"/>
    </location>
</feature>